<gene>
    <name evidence="7" type="ORF">ACFHYQ_19725</name>
</gene>
<keyword evidence="4 7" id="KW-0067">ATP-binding</keyword>
<comment type="subcellular location">
    <subcellularLocation>
        <location evidence="1">Cell membrane</location>
        <topology evidence="1">Peripheral membrane protein</topology>
    </subcellularLocation>
</comment>
<dbReference type="PANTHER" id="PTHR42711">
    <property type="entry name" value="ABC TRANSPORTER ATP-BINDING PROTEIN"/>
    <property type="match status" value="1"/>
</dbReference>
<dbReference type="PROSITE" id="PS50893">
    <property type="entry name" value="ABC_TRANSPORTER_2"/>
    <property type="match status" value="1"/>
</dbReference>
<keyword evidence="8" id="KW-1185">Reference proteome</keyword>
<dbReference type="PANTHER" id="PTHR42711:SF17">
    <property type="entry name" value="ABC TRANSPORTER ATP-BINDING PROTEIN"/>
    <property type="match status" value="1"/>
</dbReference>
<dbReference type="PROSITE" id="PS00211">
    <property type="entry name" value="ABC_TRANSPORTER_1"/>
    <property type="match status" value="1"/>
</dbReference>
<evidence type="ECO:0000256" key="3">
    <source>
        <dbReference type="ARBA" id="ARBA00022741"/>
    </source>
</evidence>
<dbReference type="SMART" id="SM00382">
    <property type="entry name" value="AAA"/>
    <property type="match status" value="1"/>
</dbReference>
<evidence type="ECO:0000259" key="6">
    <source>
        <dbReference type="PROSITE" id="PS50893"/>
    </source>
</evidence>
<evidence type="ECO:0000256" key="5">
    <source>
        <dbReference type="ARBA" id="ARBA00023251"/>
    </source>
</evidence>
<dbReference type="GO" id="GO:0005524">
    <property type="term" value="F:ATP binding"/>
    <property type="evidence" value="ECO:0007669"/>
    <property type="project" value="UniProtKB-KW"/>
</dbReference>
<protein>
    <submittedName>
        <fullName evidence="7">ABC transporter ATP-binding protein</fullName>
    </submittedName>
</protein>
<dbReference type="InterPro" id="IPR050763">
    <property type="entry name" value="ABC_transporter_ATP-binding"/>
</dbReference>
<proteinExistence type="predicted"/>
<evidence type="ECO:0000256" key="1">
    <source>
        <dbReference type="ARBA" id="ARBA00004202"/>
    </source>
</evidence>
<dbReference type="InterPro" id="IPR003593">
    <property type="entry name" value="AAA+_ATPase"/>
</dbReference>
<dbReference type="SUPFAM" id="SSF52540">
    <property type="entry name" value="P-loop containing nucleoside triphosphate hydrolases"/>
    <property type="match status" value="1"/>
</dbReference>
<keyword evidence="3" id="KW-0547">Nucleotide-binding</keyword>
<dbReference type="InterPro" id="IPR027417">
    <property type="entry name" value="P-loop_NTPase"/>
</dbReference>
<evidence type="ECO:0000313" key="8">
    <source>
        <dbReference type="Proteomes" id="UP001589870"/>
    </source>
</evidence>
<dbReference type="Proteomes" id="UP001589870">
    <property type="component" value="Unassembled WGS sequence"/>
</dbReference>
<dbReference type="Pfam" id="PF00005">
    <property type="entry name" value="ABC_tran"/>
    <property type="match status" value="1"/>
</dbReference>
<comment type="caution">
    <text evidence="7">The sequence shown here is derived from an EMBL/GenBank/DDBJ whole genome shotgun (WGS) entry which is preliminary data.</text>
</comment>
<dbReference type="Gene3D" id="3.40.50.300">
    <property type="entry name" value="P-loop containing nucleotide triphosphate hydrolases"/>
    <property type="match status" value="1"/>
</dbReference>
<reference evidence="7 8" key="1">
    <citation type="submission" date="2024-09" db="EMBL/GenBank/DDBJ databases">
        <authorList>
            <person name="Sun Q."/>
            <person name="Mori K."/>
        </authorList>
    </citation>
    <scope>NUCLEOTIDE SEQUENCE [LARGE SCALE GENOMIC DNA]</scope>
    <source>
        <strain evidence="7 8">TBRC 1851</strain>
    </source>
</reference>
<name>A0ABV6U7Y3_9ACTN</name>
<evidence type="ECO:0000256" key="2">
    <source>
        <dbReference type="ARBA" id="ARBA00022448"/>
    </source>
</evidence>
<keyword evidence="5" id="KW-0046">Antibiotic resistance</keyword>
<feature type="domain" description="ABC transporter" evidence="6">
    <location>
        <begin position="9"/>
        <end position="232"/>
    </location>
</feature>
<dbReference type="InterPro" id="IPR017871">
    <property type="entry name" value="ABC_transporter-like_CS"/>
</dbReference>
<accession>A0ABV6U7Y3</accession>
<keyword evidence="2" id="KW-0813">Transport</keyword>
<dbReference type="EMBL" id="JBHMQT010000043">
    <property type="protein sequence ID" value="MFC0864526.1"/>
    <property type="molecule type" value="Genomic_DNA"/>
</dbReference>
<organism evidence="7 8">
    <name type="scientific">Sphaerimonospora cavernae</name>
    <dbReference type="NCBI Taxonomy" id="1740611"/>
    <lineage>
        <taxon>Bacteria</taxon>
        <taxon>Bacillati</taxon>
        <taxon>Actinomycetota</taxon>
        <taxon>Actinomycetes</taxon>
        <taxon>Streptosporangiales</taxon>
        <taxon>Streptosporangiaceae</taxon>
        <taxon>Sphaerimonospora</taxon>
    </lineage>
</organism>
<sequence>MRNIESPAVLLSSVTKSFGPVRAVDGVTLAIPRGQTIALLGPNGAGKSTTIGLLLGLLPPDSGQASLFGHDPGQAVRRGRVGAMPQEGGLVERVTVRELLTFVAGTYPAPLPLDRVLELAQLTGLRDRRVDKLSGGQAQRVRFATAIVGNPDLIVLDEPTAALDVAARREFWDGMHGLASQGKTILFSTHYLDEADERSDRIIVIDRGRLIADGTSDEIKRVVALTTVSVTVAGEAAWLAALPGVRHLEIRGDRAHLRSADPDATVLALARAGAVRNLEVAPADLEDAFVALTTKTNLTTKTKEIV</sequence>
<evidence type="ECO:0000313" key="7">
    <source>
        <dbReference type="EMBL" id="MFC0864526.1"/>
    </source>
</evidence>
<dbReference type="InterPro" id="IPR003439">
    <property type="entry name" value="ABC_transporter-like_ATP-bd"/>
</dbReference>
<dbReference type="CDD" id="cd03230">
    <property type="entry name" value="ABC_DR_subfamily_A"/>
    <property type="match status" value="1"/>
</dbReference>
<evidence type="ECO:0000256" key="4">
    <source>
        <dbReference type="ARBA" id="ARBA00022840"/>
    </source>
</evidence>
<dbReference type="RefSeq" id="WP_394302626.1">
    <property type="nucleotide sequence ID" value="NZ_JBHMQT010000043.1"/>
</dbReference>